<name>A0ACB0YBS3_MELEN</name>
<dbReference type="EMBL" id="CAVMJV010000009">
    <property type="protein sequence ID" value="CAK5040100.1"/>
    <property type="molecule type" value="Genomic_DNA"/>
</dbReference>
<comment type="caution">
    <text evidence="1">The sequence shown here is derived from an EMBL/GenBank/DDBJ whole genome shotgun (WGS) entry which is preliminary data.</text>
</comment>
<gene>
    <name evidence="1" type="ORF">MENTE1834_LOCUS10134</name>
</gene>
<evidence type="ECO:0000313" key="2">
    <source>
        <dbReference type="Proteomes" id="UP001497535"/>
    </source>
</evidence>
<protein>
    <submittedName>
        <fullName evidence="1">Uncharacterized protein</fullName>
    </submittedName>
</protein>
<keyword evidence="2" id="KW-1185">Reference proteome</keyword>
<accession>A0ACB0YBS3</accession>
<sequence>MKFDELQLYDILSRYPRCLEHKIIKPESGIFEITLNDRLKKKWQAAITESLPLFLNSFKFGTNILMRLEKTGTE</sequence>
<evidence type="ECO:0000313" key="1">
    <source>
        <dbReference type="EMBL" id="CAK5040100.1"/>
    </source>
</evidence>
<reference evidence="1" key="1">
    <citation type="submission" date="2023-11" db="EMBL/GenBank/DDBJ databases">
        <authorList>
            <person name="Poullet M."/>
        </authorList>
    </citation>
    <scope>NUCLEOTIDE SEQUENCE</scope>
    <source>
        <strain evidence="1">E1834</strain>
    </source>
</reference>
<organism evidence="1 2">
    <name type="scientific">Meloidogyne enterolobii</name>
    <name type="common">Root-knot nematode worm</name>
    <name type="synonym">Meloidogyne mayaguensis</name>
    <dbReference type="NCBI Taxonomy" id="390850"/>
    <lineage>
        <taxon>Eukaryota</taxon>
        <taxon>Metazoa</taxon>
        <taxon>Ecdysozoa</taxon>
        <taxon>Nematoda</taxon>
        <taxon>Chromadorea</taxon>
        <taxon>Rhabditida</taxon>
        <taxon>Tylenchina</taxon>
        <taxon>Tylenchomorpha</taxon>
        <taxon>Tylenchoidea</taxon>
        <taxon>Meloidogynidae</taxon>
        <taxon>Meloidogyninae</taxon>
        <taxon>Meloidogyne</taxon>
    </lineage>
</organism>
<dbReference type="Proteomes" id="UP001497535">
    <property type="component" value="Unassembled WGS sequence"/>
</dbReference>
<proteinExistence type="predicted"/>